<dbReference type="EMBL" id="JAAKZX010000057">
    <property type="protein sequence ID" value="NGO44261.1"/>
    <property type="molecule type" value="Genomic_DNA"/>
</dbReference>
<evidence type="ECO:0000313" key="5">
    <source>
        <dbReference type="Proteomes" id="UP001518140"/>
    </source>
</evidence>
<organism evidence="4 5">
    <name type="scientific">Streptomyces ureilyticus</name>
    <dbReference type="NCBI Taxonomy" id="1775131"/>
    <lineage>
        <taxon>Bacteria</taxon>
        <taxon>Bacillati</taxon>
        <taxon>Actinomycetota</taxon>
        <taxon>Actinomycetes</taxon>
        <taxon>Kitasatosporales</taxon>
        <taxon>Streptomycetaceae</taxon>
        <taxon>Streptomyces</taxon>
    </lineage>
</organism>
<dbReference type="SUPFAM" id="SSF56801">
    <property type="entry name" value="Acetyl-CoA synthetase-like"/>
    <property type="match status" value="1"/>
</dbReference>
<evidence type="ECO:0000256" key="1">
    <source>
        <dbReference type="ARBA" id="ARBA00022598"/>
    </source>
</evidence>
<dbReference type="Pfam" id="PF00501">
    <property type="entry name" value="AMP-binding"/>
    <property type="match status" value="1"/>
</dbReference>
<keyword evidence="1" id="KW-0436">Ligase</keyword>
<dbReference type="RefSeq" id="WP_165340845.1">
    <property type="nucleotide sequence ID" value="NZ_JAAKZX010000057.1"/>
</dbReference>
<comment type="caution">
    <text evidence="4">The sequence shown here is derived from an EMBL/GenBank/DDBJ whole genome shotgun (WGS) entry which is preliminary data.</text>
</comment>
<evidence type="ECO:0000313" key="4">
    <source>
        <dbReference type="EMBL" id="NGO44261.1"/>
    </source>
</evidence>
<dbReference type="InterPro" id="IPR020845">
    <property type="entry name" value="AMP-binding_CS"/>
</dbReference>
<feature type="domain" description="AMP-dependent synthetase/ligase" evidence="2">
    <location>
        <begin position="21"/>
        <end position="374"/>
    </location>
</feature>
<dbReference type="InterPro" id="IPR042099">
    <property type="entry name" value="ANL_N_sf"/>
</dbReference>
<dbReference type="InterPro" id="IPR000873">
    <property type="entry name" value="AMP-dep_synth/lig_dom"/>
</dbReference>
<reference evidence="4 5" key="1">
    <citation type="submission" date="2020-02" db="EMBL/GenBank/DDBJ databases">
        <title>Whole-genome analyses of novel actinobacteria.</title>
        <authorList>
            <person name="Sahin N."/>
            <person name="Tokatli A."/>
        </authorList>
    </citation>
    <scope>NUCLEOTIDE SEQUENCE [LARGE SCALE GENOMIC DNA]</scope>
    <source>
        <strain evidence="4 5">YC419</strain>
    </source>
</reference>
<dbReference type="PANTHER" id="PTHR43352">
    <property type="entry name" value="ACETYL-COA SYNTHETASE"/>
    <property type="match status" value="1"/>
</dbReference>
<evidence type="ECO:0000259" key="2">
    <source>
        <dbReference type="Pfam" id="PF00501"/>
    </source>
</evidence>
<dbReference type="Gene3D" id="3.40.50.12780">
    <property type="entry name" value="N-terminal domain of ligase-like"/>
    <property type="match status" value="1"/>
</dbReference>
<dbReference type="Proteomes" id="UP001518140">
    <property type="component" value="Unassembled WGS sequence"/>
</dbReference>
<evidence type="ECO:0000259" key="3">
    <source>
        <dbReference type="Pfam" id="PF13193"/>
    </source>
</evidence>
<dbReference type="PROSITE" id="PS00455">
    <property type="entry name" value="AMP_BINDING"/>
    <property type="match status" value="1"/>
</dbReference>
<sequence length="522" mass="55333">MKATTGIANPVELLLLGHAGDRRCGVDRRVGEVTYADMRGAVTQYAGRLRAAGVRPGCRAVVVSDDCIAAITSVLALWWHGCVPIVLHPTLRPAEIGFIVRDSEAEFAELNVTPEHEAALRAELGEIDTERRAAGRVGLLTELGPNSVDQSTLPPAAFRETDELLVQYTSGSTGRPRGVRHCLRAVNAILRGVGSMLELTPDDVVLSTAKLSFGYGFGNSLLYPYAAGASSVLLDGQADPYNVAAALDEYRPTVLFAVPRLYDGLLHLSEQGKAIETGSLRLAVAAGEHLPGQLATRITEAFNVPLINGFGATEVLHMVVAAAVGQGRAPGPGSIGFPVPEVTATIRDDAGRPLGDEIPGRLHITTESAALGYLNRPEDTARVFADGGVYTGDIAFRATSGDICHVGRADDMLLLGGHKIAPAEIERVVRGIAEVADCAVVGSTDPNGLEQATVYVVARDPAHPDKVRKAVRSALRTSLAPYKRPSRVEIIDELPVTANGKLARFRLRRQLGGPVDSPEGRT</sequence>
<dbReference type="Pfam" id="PF13193">
    <property type="entry name" value="AMP-binding_C"/>
    <property type="match status" value="1"/>
</dbReference>
<proteinExistence type="predicted"/>
<feature type="domain" description="AMP-binding enzyme C-terminal" evidence="3">
    <location>
        <begin position="424"/>
        <end position="501"/>
    </location>
</feature>
<gene>
    <name evidence="4" type="ORF">G6048_19540</name>
</gene>
<accession>A0ABX0DQU6</accession>
<protein>
    <submittedName>
        <fullName evidence="4">AMP-binding protein</fullName>
    </submittedName>
</protein>
<name>A0ABX0DQU6_9ACTN</name>
<dbReference type="InterPro" id="IPR045851">
    <property type="entry name" value="AMP-bd_C_sf"/>
</dbReference>
<dbReference type="InterPro" id="IPR025110">
    <property type="entry name" value="AMP-bd_C"/>
</dbReference>
<dbReference type="PANTHER" id="PTHR43352:SF1">
    <property type="entry name" value="ANTHRANILATE--COA LIGASE"/>
    <property type="match status" value="1"/>
</dbReference>
<keyword evidence="5" id="KW-1185">Reference proteome</keyword>
<dbReference type="Gene3D" id="3.30.300.30">
    <property type="match status" value="1"/>
</dbReference>